<reference evidence="6" key="2">
    <citation type="submission" date="2015-01" db="EMBL/GenBank/DDBJ databases">
        <title>Evolutionary Origins and Diversification of the Mycorrhizal Mutualists.</title>
        <authorList>
            <consortium name="DOE Joint Genome Institute"/>
            <consortium name="Mycorrhizal Genomics Consortium"/>
            <person name="Kohler A."/>
            <person name="Kuo A."/>
            <person name="Nagy L.G."/>
            <person name="Floudas D."/>
            <person name="Copeland A."/>
            <person name="Barry K.W."/>
            <person name="Cichocki N."/>
            <person name="Veneault-Fourrey C."/>
            <person name="LaButti K."/>
            <person name="Lindquist E.A."/>
            <person name="Lipzen A."/>
            <person name="Lundell T."/>
            <person name="Morin E."/>
            <person name="Murat C."/>
            <person name="Riley R."/>
            <person name="Ohm R."/>
            <person name="Sun H."/>
            <person name="Tunlid A."/>
            <person name="Henrissat B."/>
            <person name="Grigoriev I.V."/>
            <person name="Hibbett D.S."/>
            <person name="Martin F."/>
        </authorList>
    </citation>
    <scope>NUCLEOTIDE SEQUENCE [LARGE SCALE GENOMIC DNA]</scope>
    <source>
        <strain evidence="6">Zn</strain>
    </source>
</reference>
<dbReference type="OrthoDB" id="3918601at2759"/>
<sequence length="372" mass="41098">MALFLVWTALMYVVRVWAKLRTKSWGPDDWTISGSFLVAVMHVGATFWAIKWGYGLPVASIPQPALNEVETSLYASQSFYIISIGLSRVSTALFIVHLSYSSGPRIRPAYVLAATSILWTVVSLFVIAFRGNISHPWTTLDGTKPMFARWVGVEIPGLLLEIALWALSIDLVWRLQMTLRKRLIIIGAFGFRLFLIPIVAVRLLYLSPQKNLDPTFSSIVPNIITEAALQFSIISASVTSLRPFLRSLHPGYTVDSSGRSGLRSTNRSGSQDPYYRLDVISKAGRGGVPGELNANLRPVEGLTAGHAVAYPAKPHLRNEDKQDVDSGRSAGKGKLDSSKTLTEDTESIDTAPDPGVIRKTTDWVIRYEHDQK</sequence>
<dbReference type="PANTHER" id="PTHR39614">
    <property type="entry name" value="INTEGRAL MEMBRANE PROTEIN"/>
    <property type="match status" value="1"/>
</dbReference>
<dbReference type="InterPro" id="IPR049326">
    <property type="entry name" value="Rhodopsin_dom_fungi"/>
</dbReference>
<keyword evidence="6" id="KW-1185">Reference proteome</keyword>
<accession>A0A0C3E300</accession>
<dbReference type="EMBL" id="KN832870">
    <property type="protein sequence ID" value="KIN08718.1"/>
    <property type="molecule type" value="Genomic_DNA"/>
</dbReference>
<feature type="transmembrane region" description="Helical" evidence="2">
    <location>
        <begin position="79"/>
        <end position="98"/>
    </location>
</feature>
<protein>
    <recommendedName>
        <fullName evidence="4">Rhodopsin domain-containing protein</fullName>
    </recommendedName>
</protein>
<dbReference type="HOGENOM" id="CLU_036632_4_0_1"/>
<dbReference type="Pfam" id="PF20684">
    <property type="entry name" value="Fung_rhodopsin"/>
    <property type="match status" value="1"/>
</dbReference>
<feature type="region of interest" description="Disordered" evidence="1">
    <location>
        <begin position="310"/>
        <end position="362"/>
    </location>
</feature>
<feature type="transmembrane region" description="Helical" evidence="2">
    <location>
        <begin position="150"/>
        <end position="171"/>
    </location>
</feature>
<proteinExistence type="predicted"/>
<keyword evidence="2" id="KW-1133">Transmembrane helix</keyword>
<reference evidence="5 6" key="1">
    <citation type="submission" date="2014-04" db="EMBL/GenBank/DDBJ databases">
        <authorList>
            <consortium name="DOE Joint Genome Institute"/>
            <person name="Kuo A."/>
            <person name="Martino E."/>
            <person name="Perotto S."/>
            <person name="Kohler A."/>
            <person name="Nagy L.G."/>
            <person name="Floudas D."/>
            <person name="Copeland A."/>
            <person name="Barry K.W."/>
            <person name="Cichocki N."/>
            <person name="Veneault-Fourrey C."/>
            <person name="LaButti K."/>
            <person name="Lindquist E.A."/>
            <person name="Lipzen A."/>
            <person name="Lundell T."/>
            <person name="Morin E."/>
            <person name="Murat C."/>
            <person name="Sun H."/>
            <person name="Tunlid A."/>
            <person name="Henrissat B."/>
            <person name="Grigoriev I.V."/>
            <person name="Hibbett D.S."/>
            <person name="Martin F."/>
            <person name="Nordberg H.P."/>
            <person name="Cantor M.N."/>
            <person name="Hua S.X."/>
        </authorList>
    </citation>
    <scope>NUCLEOTIDE SEQUENCE [LARGE SCALE GENOMIC DNA]</scope>
    <source>
        <strain evidence="5 6">Zn</strain>
    </source>
</reference>
<organism evidence="5 6">
    <name type="scientific">Oidiodendron maius (strain Zn)</name>
    <dbReference type="NCBI Taxonomy" id="913774"/>
    <lineage>
        <taxon>Eukaryota</taxon>
        <taxon>Fungi</taxon>
        <taxon>Dikarya</taxon>
        <taxon>Ascomycota</taxon>
        <taxon>Pezizomycotina</taxon>
        <taxon>Leotiomycetes</taxon>
        <taxon>Leotiomycetes incertae sedis</taxon>
        <taxon>Myxotrichaceae</taxon>
        <taxon>Oidiodendron</taxon>
    </lineage>
</organism>
<dbReference type="Proteomes" id="UP000054321">
    <property type="component" value="Unassembled WGS sequence"/>
</dbReference>
<evidence type="ECO:0000256" key="2">
    <source>
        <dbReference type="SAM" id="Phobius"/>
    </source>
</evidence>
<evidence type="ECO:0000256" key="1">
    <source>
        <dbReference type="SAM" id="MobiDB-lite"/>
    </source>
</evidence>
<feature type="transmembrane region" description="Helical" evidence="2">
    <location>
        <begin position="110"/>
        <end position="130"/>
    </location>
</feature>
<feature type="chain" id="PRO_5002163736" description="Rhodopsin domain-containing protein" evidence="3">
    <location>
        <begin position="19"/>
        <end position="372"/>
    </location>
</feature>
<keyword evidence="2" id="KW-0812">Transmembrane</keyword>
<feature type="signal peptide" evidence="3">
    <location>
        <begin position="1"/>
        <end position="18"/>
    </location>
</feature>
<gene>
    <name evidence="5" type="ORF">OIDMADRAFT_141046</name>
</gene>
<evidence type="ECO:0000256" key="3">
    <source>
        <dbReference type="SAM" id="SignalP"/>
    </source>
</evidence>
<keyword evidence="3" id="KW-0732">Signal</keyword>
<dbReference type="InParanoid" id="A0A0C3E300"/>
<feature type="domain" description="Rhodopsin" evidence="4">
    <location>
        <begin position="14"/>
        <end position="246"/>
    </location>
</feature>
<evidence type="ECO:0000259" key="4">
    <source>
        <dbReference type="Pfam" id="PF20684"/>
    </source>
</evidence>
<dbReference type="PANTHER" id="PTHR39614:SF2">
    <property type="entry name" value="INTEGRAL MEMBRANE PROTEIN"/>
    <property type="match status" value="1"/>
</dbReference>
<name>A0A0C3E300_OIDMZ</name>
<keyword evidence="2" id="KW-0472">Membrane</keyword>
<feature type="compositionally biased region" description="Basic and acidic residues" evidence="1">
    <location>
        <begin position="316"/>
        <end position="326"/>
    </location>
</feature>
<dbReference type="AlphaFoldDB" id="A0A0C3E300"/>
<feature type="transmembrane region" description="Helical" evidence="2">
    <location>
        <begin position="183"/>
        <end position="205"/>
    </location>
</feature>
<evidence type="ECO:0000313" key="6">
    <source>
        <dbReference type="Proteomes" id="UP000054321"/>
    </source>
</evidence>
<evidence type="ECO:0000313" key="5">
    <source>
        <dbReference type="EMBL" id="KIN08718.1"/>
    </source>
</evidence>